<dbReference type="GO" id="GO:0003677">
    <property type="term" value="F:DNA binding"/>
    <property type="evidence" value="ECO:0007669"/>
    <property type="project" value="InterPro"/>
</dbReference>
<dbReference type="SMART" id="SM00530">
    <property type="entry name" value="HTH_XRE"/>
    <property type="match status" value="1"/>
</dbReference>
<dbReference type="RefSeq" id="WP_136537561.1">
    <property type="nucleotide sequence ID" value="NZ_STGY01000083.1"/>
</dbReference>
<protein>
    <submittedName>
        <fullName evidence="2">Helix-turn-helix domain-containing protein</fullName>
    </submittedName>
</protein>
<evidence type="ECO:0000313" key="2">
    <source>
        <dbReference type="EMBL" id="THV33680.1"/>
    </source>
</evidence>
<accession>A0A4S8PR40</accession>
<dbReference type="InterPro" id="IPR001387">
    <property type="entry name" value="Cro/C1-type_HTH"/>
</dbReference>
<dbReference type="PROSITE" id="PS50943">
    <property type="entry name" value="HTH_CROC1"/>
    <property type="match status" value="1"/>
</dbReference>
<dbReference type="Proteomes" id="UP000308760">
    <property type="component" value="Unassembled WGS sequence"/>
</dbReference>
<proteinExistence type="predicted"/>
<dbReference type="Pfam" id="PF01381">
    <property type="entry name" value="HTH_3"/>
    <property type="match status" value="1"/>
</dbReference>
<dbReference type="CDD" id="cd00093">
    <property type="entry name" value="HTH_XRE"/>
    <property type="match status" value="1"/>
</dbReference>
<reference evidence="2 3" key="2">
    <citation type="submission" date="2019-05" db="EMBL/GenBank/DDBJ databases">
        <title>Glycomyces buryatensis sp. nov.</title>
        <authorList>
            <person name="Nikitina E."/>
        </authorList>
    </citation>
    <scope>NUCLEOTIDE SEQUENCE [LARGE SCALE GENOMIC DNA]</scope>
    <source>
        <strain evidence="2 3">18</strain>
    </source>
</reference>
<reference evidence="3" key="1">
    <citation type="submission" date="2019-04" db="EMBL/GenBank/DDBJ databases">
        <title>Nocardioides xinjiangensis sp. nov.</title>
        <authorList>
            <person name="Liu S."/>
        </authorList>
    </citation>
    <scope>NUCLEOTIDE SEQUENCE [LARGE SCALE GENOMIC DNA]</scope>
    <source>
        <strain evidence="3">18</strain>
    </source>
</reference>
<feature type="domain" description="HTH cro/C1-type" evidence="1">
    <location>
        <begin position="15"/>
        <end position="68"/>
    </location>
</feature>
<evidence type="ECO:0000259" key="1">
    <source>
        <dbReference type="PROSITE" id="PS50943"/>
    </source>
</evidence>
<dbReference type="SUPFAM" id="SSF47413">
    <property type="entry name" value="lambda repressor-like DNA-binding domains"/>
    <property type="match status" value="1"/>
</dbReference>
<evidence type="ECO:0000313" key="3">
    <source>
        <dbReference type="Proteomes" id="UP000308760"/>
    </source>
</evidence>
<sequence>MSADDLTALYKRLMLRKYRILAGLSQERLADQIFVHRDTVRFWENGRHNIPYGSISDIAEACGMDDELKRYMKLLTRNQKKDGPIETDLRLNALMVAMGEEYYGEIFKWDALIIPGPLQTERYHFEFVRLTEPGASDEDVAGGWVFKVTRRETLEERTDNFIAQFLIGEAALVLLRHLSEELYREQIAHLRACVEEFGWEIRVFPKPVRAREGNLNIFKIGESGLVGPNYVYLEHFDTSKCIEDPAVVQGYDDFRKSMWKMSNRIEDDRYDL</sequence>
<dbReference type="InterPro" id="IPR010982">
    <property type="entry name" value="Lambda_DNA-bd_dom_sf"/>
</dbReference>
<dbReference type="InterPro" id="IPR043917">
    <property type="entry name" value="DUF5753"/>
</dbReference>
<comment type="caution">
    <text evidence="2">The sequence shown here is derived from an EMBL/GenBank/DDBJ whole genome shotgun (WGS) entry which is preliminary data.</text>
</comment>
<keyword evidence="3" id="KW-1185">Reference proteome</keyword>
<name>A0A4S8PR40_9ACTN</name>
<dbReference type="AlphaFoldDB" id="A0A4S8PR40"/>
<dbReference type="Gene3D" id="1.10.260.40">
    <property type="entry name" value="lambda repressor-like DNA-binding domains"/>
    <property type="match status" value="1"/>
</dbReference>
<dbReference type="EMBL" id="STGY01000083">
    <property type="protein sequence ID" value="THV33680.1"/>
    <property type="molecule type" value="Genomic_DNA"/>
</dbReference>
<dbReference type="Pfam" id="PF19054">
    <property type="entry name" value="DUF5753"/>
    <property type="match status" value="1"/>
</dbReference>
<gene>
    <name evidence="2" type="ORF">FAB82_26465</name>
</gene>
<dbReference type="OrthoDB" id="2897536at2"/>
<organism evidence="2 3">
    <name type="scientific">Glycomyces buryatensis</name>
    <dbReference type="NCBI Taxonomy" id="2570927"/>
    <lineage>
        <taxon>Bacteria</taxon>
        <taxon>Bacillati</taxon>
        <taxon>Actinomycetota</taxon>
        <taxon>Actinomycetes</taxon>
        <taxon>Glycomycetales</taxon>
        <taxon>Glycomycetaceae</taxon>
        <taxon>Glycomyces</taxon>
    </lineage>
</organism>